<dbReference type="InterPro" id="IPR029063">
    <property type="entry name" value="SAM-dependent_MTases_sf"/>
</dbReference>
<evidence type="ECO:0000313" key="2">
    <source>
        <dbReference type="EMBL" id="KAF2116433.1"/>
    </source>
</evidence>
<dbReference type="CDD" id="cd02440">
    <property type="entry name" value="AdoMet_MTases"/>
    <property type="match status" value="1"/>
</dbReference>
<name>A0A6A5ZBX2_9PLEO</name>
<dbReference type="SUPFAM" id="SSF53335">
    <property type="entry name" value="S-adenosyl-L-methionine-dependent methyltransferases"/>
    <property type="match status" value="1"/>
</dbReference>
<gene>
    <name evidence="2" type="ORF">BDV96DRAFT_574116</name>
</gene>
<dbReference type="GO" id="GO:0008168">
    <property type="term" value="F:methyltransferase activity"/>
    <property type="evidence" value="ECO:0007669"/>
    <property type="project" value="UniProtKB-KW"/>
</dbReference>
<evidence type="ECO:0000313" key="3">
    <source>
        <dbReference type="Proteomes" id="UP000799770"/>
    </source>
</evidence>
<dbReference type="AlphaFoldDB" id="A0A6A5ZBX2"/>
<evidence type="ECO:0000259" key="1">
    <source>
        <dbReference type="Pfam" id="PF13649"/>
    </source>
</evidence>
<proteinExistence type="predicted"/>
<protein>
    <submittedName>
        <fullName evidence="2">Methyltransferase</fullName>
    </submittedName>
</protein>
<organism evidence="2 3">
    <name type="scientific">Lophiotrema nucula</name>
    <dbReference type="NCBI Taxonomy" id="690887"/>
    <lineage>
        <taxon>Eukaryota</taxon>
        <taxon>Fungi</taxon>
        <taxon>Dikarya</taxon>
        <taxon>Ascomycota</taxon>
        <taxon>Pezizomycotina</taxon>
        <taxon>Dothideomycetes</taxon>
        <taxon>Pleosporomycetidae</taxon>
        <taxon>Pleosporales</taxon>
        <taxon>Lophiotremataceae</taxon>
        <taxon>Lophiotrema</taxon>
    </lineage>
</organism>
<keyword evidence="2" id="KW-0808">Transferase</keyword>
<feature type="domain" description="Methyltransferase" evidence="1">
    <location>
        <begin position="73"/>
        <end position="167"/>
    </location>
</feature>
<dbReference type="GO" id="GO:0032259">
    <property type="term" value="P:methylation"/>
    <property type="evidence" value="ECO:0007669"/>
    <property type="project" value="UniProtKB-KW"/>
</dbReference>
<keyword evidence="2" id="KW-0489">Methyltransferase</keyword>
<accession>A0A6A5ZBX2</accession>
<dbReference type="Gene3D" id="3.40.50.150">
    <property type="entry name" value="Vaccinia Virus protein VP39"/>
    <property type="match status" value="1"/>
</dbReference>
<reference evidence="2" key="1">
    <citation type="journal article" date="2020" name="Stud. Mycol.">
        <title>101 Dothideomycetes genomes: a test case for predicting lifestyles and emergence of pathogens.</title>
        <authorList>
            <person name="Haridas S."/>
            <person name="Albert R."/>
            <person name="Binder M."/>
            <person name="Bloem J."/>
            <person name="Labutti K."/>
            <person name="Salamov A."/>
            <person name="Andreopoulos B."/>
            <person name="Baker S."/>
            <person name="Barry K."/>
            <person name="Bills G."/>
            <person name="Bluhm B."/>
            <person name="Cannon C."/>
            <person name="Castanera R."/>
            <person name="Culley D."/>
            <person name="Daum C."/>
            <person name="Ezra D."/>
            <person name="Gonzalez J."/>
            <person name="Henrissat B."/>
            <person name="Kuo A."/>
            <person name="Liang C."/>
            <person name="Lipzen A."/>
            <person name="Lutzoni F."/>
            <person name="Magnuson J."/>
            <person name="Mondo S."/>
            <person name="Nolan M."/>
            <person name="Ohm R."/>
            <person name="Pangilinan J."/>
            <person name="Park H.-J."/>
            <person name="Ramirez L."/>
            <person name="Alfaro M."/>
            <person name="Sun H."/>
            <person name="Tritt A."/>
            <person name="Yoshinaga Y."/>
            <person name="Zwiers L.-H."/>
            <person name="Turgeon B."/>
            <person name="Goodwin S."/>
            <person name="Spatafora J."/>
            <person name="Crous P."/>
            <person name="Grigoriev I."/>
        </authorList>
    </citation>
    <scope>NUCLEOTIDE SEQUENCE</scope>
    <source>
        <strain evidence="2">CBS 627.86</strain>
    </source>
</reference>
<dbReference type="InterPro" id="IPR050447">
    <property type="entry name" value="Erg6_SMT_methyltransf"/>
</dbReference>
<dbReference type="Proteomes" id="UP000799770">
    <property type="component" value="Unassembled WGS sequence"/>
</dbReference>
<dbReference type="EMBL" id="ML977321">
    <property type="protein sequence ID" value="KAF2116433.1"/>
    <property type="molecule type" value="Genomic_DNA"/>
</dbReference>
<dbReference type="OrthoDB" id="540004at2759"/>
<keyword evidence="3" id="KW-1185">Reference proteome</keyword>
<dbReference type="Pfam" id="PF13649">
    <property type="entry name" value="Methyltransf_25"/>
    <property type="match status" value="1"/>
</dbReference>
<dbReference type="InterPro" id="IPR041698">
    <property type="entry name" value="Methyltransf_25"/>
</dbReference>
<sequence>MASAISTPELKRYDSQPSDIKSRLATSYNAIAPQYNTFTATHDTLRLTYTQKLLSHLPQPTQDPSSQLQPKALELGCGACGSGTRLLLSHNFHVTGNDISSAQLELARANNEDFKDSLELKEGDMMSLTFPDASLDAVVAFYSIIHLPRAEQVVLISRIAGWLKPGGLFLANFSEAEAEGSVNEKWLGEKGWMFWSSWGGEQSVEMVEDAGLELLLREVSRDVADADFVWVLGRKK</sequence>
<dbReference type="PANTHER" id="PTHR44068">
    <property type="entry name" value="ZGC:194242"/>
    <property type="match status" value="1"/>
</dbReference>
<dbReference type="PANTHER" id="PTHR44068:SF11">
    <property type="entry name" value="GERANYL DIPHOSPHATE 2-C-METHYLTRANSFERASE"/>
    <property type="match status" value="1"/>
</dbReference>